<protein>
    <submittedName>
        <fullName evidence="2">Internal head protein</fullName>
    </submittedName>
</protein>
<accession>A0A8S5R1V3</accession>
<organism evidence="2">
    <name type="scientific">Myoviridae sp. ctxjh1</name>
    <dbReference type="NCBI Taxonomy" id="2826714"/>
    <lineage>
        <taxon>Viruses</taxon>
        <taxon>Duplodnaviria</taxon>
        <taxon>Heunggongvirae</taxon>
        <taxon>Uroviricota</taxon>
        <taxon>Caudoviricetes</taxon>
    </lineage>
</organism>
<evidence type="ECO:0000313" key="2">
    <source>
        <dbReference type="EMBL" id="DAE24949.1"/>
    </source>
</evidence>
<proteinExistence type="predicted"/>
<feature type="coiled-coil region" evidence="1">
    <location>
        <begin position="361"/>
        <end position="395"/>
    </location>
</feature>
<dbReference type="InterPro" id="IPR024413">
    <property type="entry name" value="Phage_phiKZ_Orf92_int-head"/>
</dbReference>
<reference evidence="2" key="1">
    <citation type="journal article" date="2021" name="Proc. Natl. Acad. Sci. U.S.A.">
        <title>A Catalog of Tens of Thousands of Viruses from Human Metagenomes Reveals Hidden Associations with Chronic Diseases.</title>
        <authorList>
            <person name="Tisza M.J."/>
            <person name="Buck C.B."/>
        </authorList>
    </citation>
    <scope>NUCLEOTIDE SEQUENCE</scope>
    <source>
        <strain evidence="2">Ctxjh1</strain>
    </source>
</reference>
<keyword evidence="1" id="KW-0175">Coiled coil</keyword>
<name>A0A8S5R1V3_9CAUD</name>
<dbReference type="Pfam" id="PF12699">
    <property type="entry name" value="phiKZ_IP"/>
    <property type="match status" value="1"/>
</dbReference>
<evidence type="ECO:0000256" key="1">
    <source>
        <dbReference type="SAM" id="Coils"/>
    </source>
</evidence>
<dbReference type="EMBL" id="BK015789">
    <property type="protein sequence ID" value="DAE24949.1"/>
    <property type="molecule type" value="Genomic_DNA"/>
</dbReference>
<sequence>MAITFSDFDLSREEDISSGVVTDDAEKDPHVFRDDLSEAEDTNTTEGEMERVAKIVQVVESLESFREDMLKYEDADASMSREDAMTLGSRIAFTYANHGVPMDYPIHMSTESMSHFEVNRLEASVEQLDYHIDMLSTEAMGIFEKIKKNVADFFGNEMNKLRRMEKHIDNAIERVQNSDTWATNEIPVAGGSLLTVGGQFNPQKVFSNLEQLIESELKGGIFNTYLNGLRKINEIVGNSDFNHLEDTKKKILSSKLFALGRPFVEVRTEGEEQRKFEALVSDGFKLEMTMPTGVGRLIPEAKLSQATRWYANGAEDNDPGTRKGQFKRIKPLSKEEVIRILKDYKEVISNAIDNNRLTSIVNDFIKTVDELTADRSQYEKERKRIEEERKENNRKVFKGWFYSLPIKALCPPLAVAANLVGMVDMVSNIVEGLKNDANSHVFRQSANNLKGNNAYVAGAYRGLEGWVIHSIWSRTTMRFKNLAMTFCYSLMRDAYGGIASVGNALIGLADIHIDSKH</sequence>